<name>A0A0E2H7S3_9FIRM</name>
<feature type="domain" description="HTH araC/xylS-type" evidence="4">
    <location>
        <begin position="221"/>
        <end position="319"/>
    </location>
</feature>
<keyword evidence="3" id="KW-0804">Transcription</keyword>
<protein>
    <submittedName>
        <fullName evidence="5">AraC family transcriptional regulator</fullName>
    </submittedName>
</protein>
<dbReference type="PROSITE" id="PS00041">
    <property type="entry name" value="HTH_ARAC_FAMILY_1"/>
    <property type="match status" value="1"/>
</dbReference>
<dbReference type="SUPFAM" id="SSF46689">
    <property type="entry name" value="Homeodomain-like"/>
    <property type="match status" value="1"/>
</dbReference>
<evidence type="ECO:0000256" key="2">
    <source>
        <dbReference type="ARBA" id="ARBA00023125"/>
    </source>
</evidence>
<dbReference type="SUPFAM" id="SSF51215">
    <property type="entry name" value="Regulatory protein AraC"/>
    <property type="match status" value="1"/>
</dbReference>
<dbReference type="InterPro" id="IPR009057">
    <property type="entry name" value="Homeodomain-like_sf"/>
</dbReference>
<dbReference type="InterPro" id="IPR018062">
    <property type="entry name" value="HTH_AraC-typ_CS"/>
</dbReference>
<gene>
    <name evidence="5" type="ORF">HMPREF1090_03469</name>
</gene>
<dbReference type="Gene3D" id="1.10.10.60">
    <property type="entry name" value="Homeodomain-like"/>
    <property type="match status" value="2"/>
</dbReference>
<keyword evidence="2" id="KW-0238">DNA-binding</keyword>
<evidence type="ECO:0000313" key="6">
    <source>
        <dbReference type="Proteomes" id="UP000013085"/>
    </source>
</evidence>
<dbReference type="InterPro" id="IPR018060">
    <property type="entry name" value="HTH_AraC"/>
</dbReference>
<dbReference type="PROSITE" id="PS01124">
    <property type="entry name" value="HTH_ARAC_FAMILY_2"/>
    <property type="match status" value="1"/>
</dbReference>
<evidence type="ECO:0000256" key="1">
    <source>
        <dbReference type="ARBA" id="ARBA00023015"/>
    </source>
</evidence>
<dbReference type="InterPro" id="IPR037923">
    <property type="entry name" value="HTH-like"/>
</dbReference>
<dbReference type="EMBL" id="AGYR01000039">
    <property type="protein sequence ID" value="ENZ12346.1"/>
    <property type="molecule type" value="Genomic_DNA"/>
</dbReference>
<dbReference type="Pfam" id="PF12833">
    <property type="entry name" value="HTH_18"/>
    <property type="match status" value="1"/>
</dbReference>
<dbReference type="PANTHER" id="PTHR43280">
    <property type="entry name" value="ARAC-FAMILY TRANSCRIPTIONAL REGULATOR"/>
    <property type="match status" value="1"/>
</dbReference>
<dbReference type="PANTHER" id="PTHR43280:SF17">
    <property type="entry name" value="ARAC-TYPE DNA-BINDING DOMAIN-CONTAINING PROTEIN"/>
    <property type="match status" value="1"/>
</dbReference>
<dbReference type="GO" id="GO:0003700">
    <property type="term" value="F:DNA-binding transcription factor activity"/>
    <property type="evidence" value="ECO:0007669"/>
    <property type="project" value="InterPro"/>
</dbReference>
<dbReference type="GO" id="GO:0043565">
    <property type="term" value="F:sequence-specific DNA binding"/>
    <property type="evidence" value="ECO:0007669"/>
    <property type="project" value="InterPro"/>
</dbReference>
<dbReference type="PATRIC" id="fig|999408.3.peg.3752"/>
<evidence type="ECO:0000313" key="5">
    <source>
        <dbReference type="EMBL" id="ENZ12346.1"/>
    </source>
</evidence>
<evidence type="ECO:0000256" key="3">
    <source>
        <dbReference type="ARBA" id="ARBA00023163"/>
    </source>
</evidence>
<dbReference type="AlphaFoldDB" id="A0A0E2H7S3"/>
<dbReference type="SMART" id="SM00342">
    <property type="entry name" value="HTH_ARAC"/>
    <property type="match status" value="1"/>
</dbReference>
<dbReference type="Proteomes" id="UP000013085">
    <property type="component" value="Unassembled WGS sequence"/>
</dbReference>
<comment type="caution">
    <text evidence="5">The sequence shown here is derived from an EMBL/GenBank/DDBJ whole genome shotgun (WGS) entry which is preliminary data.</text>
</comment>
<keyword evidence="1" id="KW-0805">Transcription regulation</keyword>
<sequence length="333" mass="39238">MGYLGGRWTSNRLTSLAGTVFLTYGYRYAIVNHMEIKINDYYEPDHFRAICEDNYNISRTCEYEKNEMHHIHNTSEVLLVEDGAADYYISGKKYHVEPYDILVIGAMEHHLRRIDRLPFSRYGFTVKPTYYRSIILDHDLQKVFGTPSPEVFVQNYKNVDRAVFGHLIDMLCYLKEESEVHKPFRTQIQRTIITQIAVLLFRTFRFKRSESGISPSNARMLEIKEYIDVHFNEELNLNMLGEKFFLHPSTISKDFTKYCGYNLNKYINTVRVCEAASLLENNSDSVAVIAERCGYDSVNTFLRQFKSIMDVSPLQYRKSVHEWWETSRKSRRK</sequence>
<evidence type="ECO:0000259" key="4">
    <source>
        <dbReference type="PROSITE" id="PS01124"/>
    </source>
</evidence>
<organism evidence="5 6">
    <name type="scientific">[Clostridium] clostridioforme 90A8</name>
    <dbReference type="NCBI Taxonomy" id="999408"/>
    <lineage>
        <taxon>Bacteria</taxon>
        <taxon>Bacillati</taxon>
        <taxon>Bacillota</taxon>
        <taxon>Clostridia</taxon>
        <taxon>Lachnospirales</taxon>
        <taxon>Lachnospiraceae</taxon>
        <taxon>Enterocloster</taxon>
    </lineage>
</organism>
<dbReference type="HOGENOM" id="CLU_000445_88_3_9"/>
<proteinExistence type="predicted"/>
<dbReference type="RefSeq" id="WP_002593608.1">
    <property type="nucleotide sequence ID" value="NZ_KB850979.1"/>
</dbReference>
<reference evidence="5 6" key="1">
    <citation type="submission" date="2013-01" db="EMBL/GenBank/DDBJ databases">
        <title>The Genome Sequence of Clostridium clostridioforme 90A8.</title>
        <authorList>
            <consortium name="The Broad Institute Genome Sequencing Platform"/>
            <person name="Earl A."/>
            <person name="Ward D."/>
            <person name="Feldgarden M."/>
            <person name="Gevers D."/>
            <person name="Courvalin P."/>
            <person name="Lambert T."/>
            <person name="Walker B."/>
            <person name="Young S.K."/>
            <person name="Zeng Q."/>
            <person name="Gargeya S."/>
            <person name="Fitzgerald M."/>
            <person name="Haas B."/>
            <person name="Abouelleil A."/>
            <person name="Alvarado L."/>
            <person name="Arachchi H.M."/>
            <person name="Berlin A.M."/>
            <person name="Chapman S.B."/>
            <person name="Dewar J."/>
            <person name="Goldberg J."/>
            <person name="Griggs A."/>
            <person name="Gujja S."/>
            <person name="Hansen M."/>
            <person name="Howarth C."/>
            <person name="Imamovic A."/>
            <person name="Larimer J."/>
            <person name="McCowan C."/>
            <person name="Murphy C."/>
            <person name="Neiman D."/>
            <person name="Pearson M."/>
            <person name="Priest M."/>
            <person name="Roberts A."/>
            <person name="Saif S."/>
            <person name="Shea T."/>
            <person name="Sisk P."/>
            <person name="Sykes S."/>
            <person name="Wortman J."/>
            <person name="Nusbaum C."/>
            <person name="Birren B."/>
        </authorList>
    </citation>
    <scope>NUCLEOTIDE SEQUENCE [LARGE SCALE GENOMIC DNA]</scope>
    <source>
        <strain evidence="5 6">90A8</strain>
    </source>
</reference>
<accession>A0A0E2H7S3</accession>